<dbReference type="GeneID" id="25271986"/>
<evidence type="ECO:0000313" key="2">
    <source>
        <dbReference type="Proteomes" id="UP000018050"/>
    </source>
</evidence>
<accession>U6GHJ0</accession>
<name>U6GHJ0_EIMAC</name>
<gene>
    <name evidence="1" type="ORF">EAH_00039160</name>
</gene>
<dbReference type="RefSeq" id="XP_013250835.1">
    <property type="nucleotide sequence ID" value="XM_013395381.1"/>
</dbReference>
<proteinExistence type="predicted"/>
<dbReference type="VEuPathDB" id="ToxoDB:EAH_00039160"/>
<evidence type="ECO:0000313" key="1">
    <source>
        <dbReference type="EMBL" id="CDI79012.1"/>
    </source>
</evidence>
<protein>
    <submittedName>
        <fullName evidence="1">Uncharacterized protein</fullName>
    </submittedName>
</protein>
<dbReference type="Proteomes" id="UP000018050">
    <property type="component" value="Unassembled WGS sequence"/>
</dbReference>
<dbReference type="AlphaFoldDB" id="U6GHJ0"/>
<sequence length="118" mass="13891">MVQQLKEFDRYKLLPGCTKGWLEIIETTEEEQFAEQLTGRMPIQKFLKEVLLDKVNEAVLFITITDSLCVHLNTKFSYKALALRHHNMPRHICAEGDLPERERIRKSMQQHLEAIKQL</sequence>
<organism evidence="1 2">
    <name type="scientific">Eimeria acervulina</name>
    <name type="common">Coccidian parasite</name>
    <dbReference type="NCBI Taxonomy" id="5801"/>
    <lineage>
        <taxon>Eukaryota</taxon>
        <taxon>Sar</taxon>
        <taxon>Alveolata</taxon>
        <taxon>Apicomplexa</taxon>
        <taxon>Conoidasida</taxon>
        <taxon>Coccidia</taxon>
        <taxon>Eucoccidiorida</taxon>
        <taxon>Eimeriorina</taxon>
        <taxon>Eimeriidae</taxon>
        <taxon>Eimeria</taxon>
    </lineage>
</organism>
<dbReference type="EMBL" id="HG670953">
    <property type="protein sequence ID" value="CDI79012.1"/>
    <property type="molecule type" value="Genomic_DNA"/>
</dbReference>
<reference evidence="1" key="2">
    <citation type="submission" date="2013-10" db="EMBL/GenBank/DDBJ databases">
        <authorList>
            <person name="Aslett M."/>
        </authorList>
    </citation>
    <scope>NUCLEOTIDE SEQUENCE</scope>
    <source>
        <strain evidence="1">Houghton</strain>
    </source>
</reference>
<keyword evidence="2" id="KW-1185">Reference proteome</keyword>
<reference evidence="1" key="1">
    <citation type="submission" date="2013-10" db="EMBL/GenBank/DDBJ databases">
        <title>Genomic analysis of the causative agents of coccidiosis in chickens.</title>
        <authorList>
            <person name="Reid A.J."/>
            <person name="Blake D."/>
            <person name="Billington K."/>
            <person name="Browne H."/>
            <person name="Dunn M."/>
            <person name="Hung S."/>
            <person name="Kawahara F."/>
            <person name="Miranda-Saavedra D."/>
            <person name="Mourier T."/>
            <person name="Nagra H."/>
            <person name="Otto T.D."/>
            <person name="Rawlings N."/>
            <person name="Sanchez A."/>
            <person name="Sanders M."/>
            <person name="Subramaniam C."/>
            <person name="Tay Y."/>
            <person name="Dear P."/>
            <person name="Doerig C."/>
            <person name="Gruber A."/>
            <person name="Parkinson J."/>
            <person name="Shirley M."/>
            <person name="Wan K.L."/>
            <person name="Berriman M."/>
            <person name="Tomley F."/>
            <person name="Pain A."/>
        </authorList>
    </citation>
    <scope>NUCLEOTIDE SEQUENCE</scope>
    <source>
        <strain evidence="1">Houghton</strain>
    </source>
</reference>